<dbReference type="EMBL" id="GGEC01032787">
    <property type="protein sequence ID" value="MBX13271.1"/>
    <property type="molecule type" value="Transcribed_RNA"/>
</dbReference>
<organism evidence="1">
    <name type="scientific">Rhizophora mucronata</name>
    <name type="common">Asiatic mangrove</name>
    <dbReference type="NCBI Taxonomy" id="61149"/>
    <lineage>
        <taxon>Eukaryota</taxon>
        <taxon>Viridiplantae</taxon>
        <taxon>Streptophyta</taxon>
        <taxon>Embryophyta</taxon>
        <taxon>Tracheophyta</taxon>
        <taxon>Spermatophyta</taxon>
        <taxon>Magnoliopsida</taxon>
        <taxon>eudicotyledons</taxon>
        <taxon>Gunneridae</taxon>
        <taxon>Pentapetalae</taxon>
        <taxon>rosids</taxon>
        <taxon>fabids</taxon>
        <taxon>Malpighiales</taxon>
        <taxon>Rhizophoraceae</taxon>
        <taxon>Rhizophora</taxon>
    </lineage>
</organism>
<evidence type="ECO:0000313" key="1">
    <source>
        <dbReference type="EMBL" id="MBX13271.1"/>
    </source>
</evidence>
<reference evidence="1" key="1">
    <citation type="submission" date="2018-02" db="EMBL/GenBank/DDBJ databases">
        <title>Rhizophora mucronata_Transcriptome.</title>
        <authorList>
            <person name="Meera S.P."/>
            <person name="Sreeshan A."/>
            <person name="Augustine A."/>
        </authorList>
    </citation>
    <scope>NUCLEOTIDE SEQUENCE</scope>
    <source>
        <tissue evidence="1">Leaf</tissue>
    </source>
</reference>
<name>A0A2P2L5P0_RHIMU</name>
<proteinExistence type="predicted"/>
<sequence>MSFILSIFSVGNLLHCFCEDKNCCELLLNTFYSARKLTIIYYLLHATLYSSRHLSIILCSYF</sequence>
<dbReference type="AlphaFoldDB" id="A0A2P2L5P0"/>
<protein>
    <submittedName>
        <fullName evidence="1">Uncharacterized protein</fullName>
    </submittedName>
</protein>
<accession>A0A2P2L5P0</accession>